<proteinExistence type="predicted"/>
<dbReference type="EMBL" id="JACHCB010000003">
    <property type="protein sequence ID" value="MBB6109003.1"/>
    <property type="molecule type" value="Genomic_DNA"/>
</dbReference>
<dbReference type="EMBL" id="JACHCA010000003">
    <property type="protein sequence ID" value="MBB6127401.1"/>
    <property type="molecule type" value="Genomic_DNA"/>
</dbReference>
<gene>
    <name evidence="2" type="ORF">HDF22_001507</name>
    <name evidence="1" type="ORF">HDF23_001746</name>
</gene>
<evidence type="ECO:0000313" key="1">
    <source>
        <dbReference type="EMBL" id="MBB6109003.1"/>
    </source>
</evidence>
<accession>A0A1N6V0X5</accession>
<evidence type="ECO:0000313" key="2">
    <source>
        <dbReference type="EMBL" id="MBB6127401.1"/>
    </source>
</evidence>
<dbReference type="Proteomes" id="UP000548326">
    <property type="component" value="Unassembled WGS sequence"/>
</dbReference>
<evidence type="ECO:0000313" key="3">
    <source>
        <dbReference type="Proteomes" id="UP000541583"/>
    </source>
</evidence>
<name>A0A1N6V0X5_9SPHI</name>
<dbReference type="OrthoDB" id="770950at2"/>
<evidence type="ECO:0000313" key="4">
    <source>
        <dbReference type="Proteomes" id="UP000548326"/>
    </source>
</evidence>
<sequence>MSKLSLTHAELAALDALIAELQGEGKSVEAEVGNAAFITAVTAVTAKVIKVTVKATPVVVQVATAAIGGAAVNDETSKELAKYAKEGLPLDKLIELRKKFN</sequence>
<organism evidence="2 4">
    <name type="scientific">Mucilaginibacter lappiensis</name>
    <dbReference type="NCBI Taxonomy" id="354630"/>
    <lineage>
        <taxon>Bacteria</taxon>
        <taxon>Pseudomonadati</taxon>
        <taxon>Bacteroidota</taxon>
        <taxon>Sphingobacteriia</taxon>
        <taxon>Sphingobacteriales</taxon>
        <taxon>Sphingobacteriaceae</taxon>
        <taxon>Mucilaginibacter</taxon>
    </lineage>
</organism>
<comment type="caution">
    <text evidence="2">The sequence shown here is derived from an EMBL/GenBank/DDBJ whole genome shotgun (WGS) entry which is preliminary data.</text>
</comment>
<reference evidence="3 4" key="1">
    <citation type="submission" date="2020-08" db="EMBL/GenBank/DDBJ databases">
        <title>Genomic Encyclopedia of Type Strains, Phase IV (KMG-V): Genome sequencing to study the core and pangenomes of soil and plant-associated prokaryotes.</title>
        <authorList>
            <person name="Whitman W."/>
        </authorList>
    </citation>
    <scope>NUCLEOTIDE SEQUENCE [LARGE SCALE GENOMIC DNA]</scope>
    <source>
        <strain evidence="1 3">ANJLi2</strain>
        <strain evidence="2 4">MP601</strain>
    </source>
</reference>
<dbReference type="AlphaFoldDB" id="A0A1N6V0X5"/>
<dbReference type="STRING" id="354630.SAMN05421821_103240"/>
<dbReference type="Proteomes" id="UP000541583">
    <property type="component" value="Unassembled WGS sequence"/>
</dbReference>
<dbReference type="RefSeq" id="WP_076372332.1">
    <property type="nucleotide sequence ID" value="NZ_FTMG01000003.1"/>
</dbReference>
<keyword evidence="3" id="KW-1185">Reference proteome</keyword>
<protein>
    <submittedName>
        <fullName evidence="2">Uncharacterized protein</fullName>
    </submittedName>
</protein>